<organism evidence="1 2">
    <name type="scientific">Piscinibacter gummiphilus</name>
    <dbReference type="NCBI Taxonomy" id="946333"/>
    <lineage>
        <taxon>Bacteria</taxon>
        <taxon>Pseudomonadati</taxon>
        <taxon>Pseudomonadota</taxon>
        <taxon>Betaproteobacteria</taxon>
        <taxon>Burkholderiales</taxon>
        <taxon>Sphaerotilaceae</taxon>
        <taxon>Piscinibacter</taxon>
    </lineage>
</organism>
<dbReference type="EMBL" id="CP015118">
    <property type="protein sequence ID" value="ARN19021.1"/>
    <property type="molecule type" value="Genomic_DNA"/>
</dbReference>
<dbReference type="KEGG" id="rgu:A4W93_03295"/>
<name>A0A1W6L3Y9_9BURK</name>
<dbReference type="RefSeq" id="WP_174694873.1">
    <property type="nucleotide sequence ID" value="NZ_BSPR01000002.1"/>
</dbReference>
<keyword evidence="2" id="KW-1185">Reference proteome</keyword>
<reference evidence="1 2" key="1">
    <citation type="submission" date="2016-04" db="EMBL/GenBank/DDBJ databases">
        <title>Complete genome sequence of natural rubber-degrading, novel Gram-negative bacterium, Rhizobacter gummiphilus strain NS21.</title>
        <authorList>
            <person name="Tabata M."/>
            <person name="Kasai D."/>
            <person name="Fukuda M."/>
        </authorList>
    </citation>
    <scope>NUCLEOTIDE SEQUENCE [LARGE SCALE GENOMIC DNA]</scope>
    <source>
        <strain evidence="1 2">NS21</strain>
    </source>
</reference>
<accession>A0A1W6L3Y9</accession>
<evidence type="ECO:0000313" key="2">
    <source>
        <dbReference type="Proteomes" id="UP000193427"/>
    </source>
</evidence>
<dbReference type="STRING" id="946333.A4W93_03295"/>
<dbReference type="Pfam" id="PF07759">
    <property type="entry name" value="DUF1615"/>
    <property type="match status" value="1"/>
</dbReference>
<proteinExistence type="predicted"/>
<gene>
    <name evidence="1" type="ORF">A4W93_03295</name>
</gene>
<evidence type="ECO:0000313" key="1">
    <source>
        <dbReference type="EMBL" id="ARN19021.1"/>
    </source>
</evidence>
<dbReference type="Proteomes" id="UP000193427">
    <property type="component" value="Chromosome"/>
</dbReference>
<sequence length="379" mass="40851">MSSDSFIRRLSALLLSLAALLAGCAGPAPAPARPEGLGPTEARRVVTAELQGKATDAAGWATDIHAALATQELPATVQNLCAVMAVIEQESGWRADPAVPGLPAIAWKEIERRADEAGVPMLAVRAALAVDSPDGRSYAKRLDTVKTEGQLSEIFEDFIGMVPLGKRFLADRNPVRTGGPMQVSVAFAQAHAQAHRYPYEVAGSIRHEVFTRRGGVYFGTAHLLGYEAPYDAPVYRFADFNAGRYASRNAAFQNALSLASGLPLALDGDLVPPAGSARLGETERAALTLANRLKMSEADVRRDLQAGDQPGLEQTTLYKRVFAHVEALEARPLPRAVVPRIDLKSPKITRKLTTEWFATRVNERHARCVDGLTARLASR</sequence>
<protein>
    <submittedName>
        <fullName evidence="1">Uncharacterized protein</fullName>
    </submittedName>
</protein>
<dbReference type="InterPro" id="IPR011673">
    <property type="entry name" value="DUF1615"/>
</dbReference>
<dbReference type="AlphaFoldDB" id="A0A1W6L3Y9"/>